<proteinExistence type="predicted"/>
<feature type="region of interest" description="Disordered" evidence="3">
    <location>
        <begin position="1"/>
        <end position="22"/>
    </location>
</feature>
<reference evidence="5" key="2">
    <citation type="submission" date="2021-04" db="EMBL/GenBank/DDBJ databases">
        <authorList>
            <person name="Podell S."/>
        </authorList>
    </citation>
    <scope>NUCLEOTIDE SEQUENCE</scope>
    <source>
        <strain evidence="5">Hildebrandi</strain>
    </source>
</reference>
<feature type="region of interest" description="Disordered" evidence="3">
    <location>
        <begin position="49"/>
        <end position="218"/>
    </location>
</feature>
<keyword evidence="1" id="KW-0103">Bromodomain</keyword>
<feature type="region of interest" description="Disordered" evidence="3">
    <location>
        <begin position="778"/>
        <end position="798"/>
    </location>
</feature>
<dbReference type="SMART" id="SM00297">
    <property type="entry name" value="BROMO"/>
    <property type="match status" value="1"/>
</dbReference>
<feature type="compositionally biased region" description="Pro residues" evidence="3">
    <location>
        <begin position="498"/>
        <end position="507"/>
    </location>
</feature>
<feature type="compositionally biased region" description="Low complexity" evidence="3">
    <location>
        <begin position="348"/>
        <end position="360"/>
    </location>
</feature>
<accession>A0A9K3PYV8</accession>
<keyword evidence="6" id="KW-1185">Reference proteome</keyword>
<name>A0A9K3PYV8_9STRA</name>
<comment type="caution">
    <text evidence="5">The sequence shown here is derived from an EMBL/GenBank/DDBJ whole genome shotgun (WGS) entry which is preliminary data.</text>
</comment>
<organism evidence="5 6">
    <name type="scientific">Nitzschia inconspicua</name>
    <dbReference type="NCBI Taxonomy" id="303405"/>
    <lineage>
        <taxon>Eukaryota</taxon>
        <taxon>Sar</taxon>
        <taxon>Stramenopiles</taxon>
        <taxon>Ochrophyta</taxon>
        <taxon>Bacillariophyta</taxon>
        <taxon>Bacillariophyceae</taxon>
        <taxon>Bacillariophycidae</taxon>
        <taxon>Bacillariales</taxon>
        <taxon>Bacillariaceae</taxon>
        <taxon>Nitzschia</taxon>
    </lineage>
</organism>
<dbReference type="EMBL" id="JAGRRH010000012">
    <property type="protein sequence ID" value="KAG7362189.1"/>
    <property type="molecule type" value="Genomic_DNA"/>
</dbReference>
<feature type="compositionally biased region" description="Low complexity" evidence="3">
    <location>
        <begin position="314"/>
        <end position="324"/>
    </location>
</feature>
<dbReference type="AlphaFoldDB" id="A0A9K3PYV8"/>
<dbReference type="CDD" id="cd05162">
    <property type="entry name" value="PWWP"/>
    <property type="match status" value="1"/>
</dbReference>
<dbReference type="OrthoDB" id="47787at2759"/>
<dbReference type="PROSITE" id="PS50014">
    <property type="entry name" value="BROMODOMAIN_2"/>
    <property type="match status" value="1"/>
</dbReference>
<feature type="compositionally biased region" description="Acidic residues" evidence="3">
    <location>
        <begin position="154"/>
        <end position="165"/>
    </location>
</feature>
<feature type="region of interest" description="Disordered" evidence="3">
    <location>
        <begin position="838"/>
        <end position="889"/>
    </location>
</feature>
<dbReference type="CDD" id="cd04369">
    <property type="entry name" value="Bromodomain"/>
    <property type="match status" value="1"/>
</dbReference>
<dbReference type="PANTHER" id="PTHR48209">
    <property type="entry name" value="AGL056WP"/>
    <property type="match status" value="1"/>
</dbReference>
<evidence type="ECO:0000256" key="2">
    <source>
        <dbReference type="SAM" id="Coils"/>
    </source>
</evidence>
<feature type="compositionally biased region" description="Basic residues" evidence="3">
    <location>
        <begin position="1144"/>
        <end position="1158"/>
    </location>
</feature>
<feature type="compositionally biased region" description="Basic and acidic residues" evidence="3">
    <location>
        <begin position="1218"/>
        <end position="1232"/>
    </location>
</feature>
<dbReference type="InterPro" id="IPR001487">
    <property type="entry name" value="Bromodomain"/>
</dbReference>
<feature type="compositionally biased region" description="Basic and acidic residues" evidence="3">
    <location>
        <begin position="932"/>
        <end position="959"/>
    </location>
</feature>
<reference evidence="5" key="1">
    <citation type="journal article" date="2021" name="Sci. Rep.">
        <title>Diploid genomic architecture of Nitzschia inconspicua, an elite biomass production diatom.</title>
        <authorList>
            <person name="Oliver A."/>
            <person name="Podell S."/>
            <person name="Pinowska A."/>
            <person name="Traller J.C."/>
            <person name="Smith S.R."/>
            <person name="McClure R."/>
            <person name="Beliaev A."/>
            <person name="Bohutskyi P."/>
            <person name="Hill E.A."/>
            <person name="Rabines A."/>
            <person name="Zheng H."/>
            <person name="Allen L.Z."/>
            <person name="Kuo A."/>
            <person name="Grigoriev I.V."/>
            <person name="Allen A.E."/>
            <person name="Hazlebeck D."/>
            <person name="Allen E.E."/>
        </authorList>
    </citation>
    <scope>NUCLEOTIDE SEQUENCE</scope>
    <source>
        <strain evidence="5">Hildebrandi</strain>
    </source>
</reference>
<feature type="compositionally biased region" description="Low complexity" evidence="3">
    <location>
        <begin position="331"/>
        <end position="340"/>
    </location>
</feature>
<feature type="region of interest" description="Disordered" evidence="3">
    <location>
        <begin position="914"/>
        <end position="985"/>
    </location>
</feature>
<protein>
    <submittedName>
        <fullName evidence="5">Bromodomain containing protein</fullName>
    </submittedName>
</protein>
<feature type="compositionally biased region" description="Acidic residues" evidence="3">
    <location>
        <begin position="1162"/>
        <end position="1172"/>
    </location>
</feature>
<gene>
    <name evidence="5" type="ORF">IV203_025855</name>
</gene>
<feature type="compositionally biased region" description="Basic residues" evidence="3">
    <location>
        <begin position="1"/>
        <end position="10"/>
    </location>
</feature>
<feature type="coiled-coil region" evidence="2">
    <location>
        <begin position="1082"/>
        <end position="1111"/>
    </location>
</feature>
<dbReference type="Proteomes" id="UP000693970">
    <property type="component" value="Unassembled WGS sequence"/>
</dbReference>
<feature type="compositionally biased region" description="Polar residues" evidence="3">
    <location>
        <begin position="62"/>
        <end position="73"/>
    </location>
</feature>
<feature type="compositionally biased region" description="Basic and acidic residues" evidence="3">
    <location>
        <begin position="79"/>
        <end position="92"/>
    </location>
</feature>
<sequence>MWNGHPHHHPYYPQPPIHPGDPRYAAAMALQLQQQQQQQQQVAHYAYANGHQQQHHHHHHPSVTTTPSASMSLPQHGYANHDDLDDYHDSHSHTHRRHYNNDNNNKNHMTEDDDDDAQPSSFPKEDDEEDDDEEDDEEDDDEDDRSSLSSANEQNDDNNDNDSDGDNEKQFKAKFATTAAAAAAASPLPQSSLSKSSLSKSSPPVVLPLPQPRGKPEAMAAQLAFAVKEQQILEEQERQRDEAAAAAKKSATATMDIVEDDDDDDDDDDDNNNHHDTPLDSLVTHSTKVTTTTTTSTTPKMTVAPAASKKKKPTPSSTTTTTPNSKKKKTTTTTTTTTSAPKKKATPAKRSPAPAASKTSTVLASIDLSNLPTMDDPVEPITQVQYEKLKELMTHFCKVPLLAEFSRPVAVLHPELMSVYSKIVEHPIDLGLVCRRVRRRQYTNLRDVRLDTWRIFANCVKYHSHPNNKQAVPSFISIALHLKDLFNDLWQEHMLPSDYPPPPPSPGKNPTSKTNKRSTDPHGDLREAMDERAKDRKRRLVVSGLSIMNGSNLLSTATALDKFIDNGGRVDQLDVLPIWGEDATLTDDDASDMELVVQNLRKFATTLRELASQEEDMGVDELDAKMRKCYTDTDGLESMNPVLKLKIANRLGRFVGQLLVPINEANCRGVSQSSVWGCMAAAVWARESSKKPFWPALVLGILAPVDQSEEWHKALTERNEARLPEKLKTQLLAGKRKAEQAIKRQAAGLAEPQSFFLVEFLGTHEFIWVREADIVENFSPEDDPNKGDSDAGSSKKKRISRSNLNSILGSKMYASAIEEAQWALEEFEVQLQDIGMEPKEPARGEDDDRVPSAPAEEGYSFNVLSQSDDEAETEGDESPSSESLDIDECNELLATNGLLDFSTAGRKKRAQILKQHKLDAEKKKKAQKVKRERADKAKKVKDAKEKEKEKKQEQRDLEKKRRKRTREREKALKGIDHQKKKLRLSDPAPGRRHLIISKRERAEAIVDGYIDRTAKMAQYKTLSLGGGEEKWIPSAVIDSKNLCGMALAFRAAAGMIPMPNPVTTGPGKYIIRPWDSIHLKGKKKSEERCALLEKQIELVQKEIDIVNAQREKRLILLKDAKQAVAQMNDSIIANDKAARENPLKKAKKAHPLSGRKRSKSIDDDDEDEDTVESMDVVETTNEARNKEDDDALGQDDLNEESVVEVVVDDNEGQDEVESDKNDLEEDHMHDDQVAQNEPEATAAAVIDNATTATD</sequence>
<evidence type="ECO:0000313" key="6">
    <source>
        <dbReference type="Proteomes" id="UP000693970"/>
    </source>
</evidence>
<feature type="compositionally biased region" description="Acidic residues" evidence="3">
    <location>
        <begin position="1188"/>
        <end position="1217"/>
    </location>
</feature>
<feature type="compositionally biased region" description="Low complexity" evidence="3">
    <location>
        <begin position="283"/>
        <end position="307"/>
    </location>
</feature>
<feature type="region of interest" description="Disordered" evidence="3">
    <location>
        <begin position="495"/>
        <end position="535"/>
    </location>
</feature>
<feature type="domain" description="Bromo" evidence="4">
    <location>
        <begin position="397"/>
        <end position="470"/>
    </location>
</feature>
<evidence type="ECO:0000256" key="1">
    <source>
        <dbReference type="PROSITE-ProRule" id="PRU00035"/>
    </source>
</evidence>
<feature type="region of interest" description="Disordered" evidence="3">
    <location>
        <begin position="1136"/>
        <end position="1254"/>
    </location>
</feature>
<evidence type="ECO:0000256" key="3">
    <source>
        <dbReference type="SAM" id="MobiDB-lite"/>
    </source>
</evidence>
<dbReference type="PANTHER" id="PTHR48209:SF2">
    <property type="entry name" value="FI24008P1"/>
    <property type="match status" value="1"/>
</dbReference>
<keyword evidence="2" id="KW-0175">Coiled coil</keyword>
<feature type="compositionally biased region" description="Acidic residues" evidence="3">
    <location>
        <begin position="257"/>
        <end position="270"/>
    </location>
</feature>
<feature type="compositionally biased region" description="Low complexity" evidence="3">
    <location>
        <begin position="179"/>
        <end position="204"/>
    </location>
</feature>
<dbReference type="Pfam" id="PF00439">
    <property type="entry name" value="Bromodomain"/>
    <property type="match status" value="1"/>
</dbReference>
<evidence type="ECO:0000313" key="5">
    <source>
        <dbReference type="EMBL" id="KAG7362189.1"/>
    </source>
</evidence>
<feature type="compositionally biased region" description="Basic and acidic residues" evidence="3">
    <location>
        <begin position="838"/>
        <end position="850"/>
    </location>
</feature>
<feature type="compositionally biased region" description="Basic and acidic residues" evidence="3">
    <location>
        <begin position="517"/>
        <end position="534"/>
    </location>
</feature>
<evidence type="ECO:0000259" key="4">
    <source>
        <dbReference type="PROSITE" id="PS50014"/>
    </source>
</evidence>
<feature type="region of interest" description="Disordered" evidence="3">
    <location>
        <begin position="234"/>
        <end position="360"/>
    </location>
</feature>
<feature type="compositionally biased region" description="Low complexity" evidence="3">
    <location>
        <begin position="244"/>
        <end position="254"/>
    </location>
</feature>
<feature type="compositionally biased region" description="Acidic residues" evidence="3">
    <location>
        <begin position="867"/>
        <end position="889"/>
    </location>
</feature>
<feature type="compositionally biased region" description="Acidic residues" evidence="3">
    <location>
        <begin position="125"/>
        <end position="144"/>
    </location>
</feature>
<feature type="compositionally biased region" description="Basic and acidic residues" evidence="3">
    <location>
        <begin position="966"/>
        <end position="977"/>
    </location>
</feature>